<dbReference type="EMBL" id="JBHTGR010000030">
    <property type="protein sequence ID" value="MFC7747475.1"/>
    <property type="molecule type" value="Genomic_DNA"/>
</dbReference>
<name>A0ABW2UXV2_9BACI</name>
<comment type="caution">
    <text evidence="3">The sequence shown here is derived from an EMBL/GenBank/DDBJ whole genome shotgun (WGS) entry which is preliminary data.</text>
</comment>
<feature type="transmembrane region" description="Helical" evidence="2">
    <location>
        <begin position="18"/>
        <end position="36"/>
    </location>
</feature>
<feature type="region of interest" description="Disordered" evidence="1">
    <location>
        <begin position="143"/>
        <end position="171"/>
    </location>
</feature>
<gene>
    <name evidence="3" type="ORF">ACFQU8_09560</name>
</gene>
<feature type="transmembrane region" description="Helical" evidence="2">
    <location>
        <begin position="56"/>
        <end position="77"/>
    </location>
</feature>
<keyword evidence="2" id="KW-1133">Transmembrane helix</keyword>
<sequence>MKNKFLTGINKEFLKRNLLPLALITAIFTTVMNTYADKGLTYLFNLNNESIYTYNYSLGFFGIFFVIPSALLGTLIVKGLLKLQNKFSSSETSDQLWFLSVPFFEKLFKILGKGAHFAGKALLAVWRVVFTLIGTFVKAISPSSTRGGGKHTGGLSGGPRHSGDNRKEVKKQAEFQARQKQKEADVAWKHADKQARYNVNTHHFDKRYHRADAKQKEANEASKKARNL</sequence>
<protein>
    <submittedName>
        <fullName evidence="3">Cell envelope integrity protein TolA</fullName>
    </submittedName>
</protein>
<evidence type="ECO:0000256" key="1">
    <source>
        <dbReference type="SAM" id="MobiDB-lite"/>
    </source>
</evidence>
<keyword evidence="4" id="KW-1185">Reference proteome</keyword>
<dbReference type="Proteomes" id="UP001596620">
    <property type="component" value="Unassembled WGS sequence"/>
</dbReference>
<organism evidence="3 4">
    <name type="scientific">Lentibacillus kimchii</name>
    <dbReference type="NCBI Taxonomy" id="1542911"/>
    <lineage>
        <taxon>Bacteria</taxon>
        <taxon>Bacillati</taxon>
        <taxon>Bacillota</taxon>
        <taxon>Bacilli</taxon>
        <taxon>Bacillales</taxon>
        <taxon>Bacillaceae</taxon>
        <taxon>Lentibacillus</taxon>
    </lineage>
</organism>
<accession>A0ABW2UXV2</accession>
<evidence type="ECO:0000313" key="4">
    <source>
        <dbReference type="Proteomes" id="UP001596620"/>
    </source>
</evidence>
<feature type="compositionally biased region" description="Basic and acidic residues" evidence="1">
    <location>
        <begin position="210"/>
        <end position="228"/>
    </location>
</feature>
<reference evidence="4" key="1">
    <citation type="journal article" date="2019" name="Int. J. Syst. Evol. Microbiol.">
        <title>The Global Catalogue of Microorganisms (GCM) 10K type strain sequencing project: providing services to taxonomists for standard genome sequencing and annotation.</title>
        <authorList>
            <consortium name="The Broad Institute Genomics Platform"/>
            <consortium name="The Broad Institute Genome Sequencing Center for Infectious Disease"/>
            <person name="Wu L."/>
            <person name="Ma J."/>
        </authorList>
    </citation>
    <scope>NUCLEOTIDE SEQUENCE [LARGE SCALE GENOMIC DNA]</scope>
    <source>
        <strain evidence="4">JCM 30234</strain>
    </source>
</reference>
<feature type="compositionally biased region" description="Basic and acidic residues" evidence="1">
    <location>
        <begin position="161"/>
        <end position="171"/>
    </location>
</feature>
<feature type="region of interest" description="Disordered" evidence="1">
    <location>
        <begin position="199"/>
        <end position="228"/>
    </location>
</feature>
<proteinExistence type="predicted"/>
<keyword evidence="2" id="KW-0472">Membrane</keyword>
<feature type="compositionally biased region" description="Gly residues" evidence="1">
    <location>
        <begin position="146"/>
        <end position="157"/>
    </location>
</feature>
<evidence type="ECO:0000256" key="2">
    <source>
        <dbReference type="SAM" id="Phobius"/>
    </source>
</evidence>
<evidence type="ECO:0000313" key="3">
    <source>
        <dbReference type="EMBL" id="MFC7747475.1"/>
    </source>
</evidence>
<keyword evidence="2" id="KW-0812">Transmembrane</keyword>